<dbReference type="SUPFAM" id="SSF51445">
    <property type="entry name" value="(Trans)glycosidases"/>
    <property type="match status" value="1"/>
</dbReference>
<dbReference type="Pfam" id="PF02922">
    <property type="entry name" value="CBM_48"/>
    <property type="match status" value="1"/>
</dbReference>
<reference evidence="14 15" key="1">
    <citation type="submission" date="2016-10" db="EMBL/GenBank/DDBJ databases">
        <title>The genome of Paramicrosporidium saccamoebae is the missing link in understanding Cryptomycota and Microsporidia evolution.</title>
        <authorList>
            <person name="Quandt C.A."/>
            <person name="Beaudet D."/>
            <person name="Corsaro D."/>
            <person name="Michel R."/>
            <person name="Corradi N."/>
            <person name="James T."/>
        </authorList>
    </citation>
    <scope>NUCLEOTIDE SEQUENCE [LARGE SCALE GENOMIC DNA]</scope>
    <source>
        <strain evidence="14 15">KSL3</strain>
    </source>
</reference>
<evidence type="ECO:0000256" key="7">
    <source>
        <dbReference type="ARBA" id="ARBA00022679"/>
    </source>
</evidence>
<proteinExistence type="inferred from homology"/>
<dbReference type="STRING" id="1246581.A0A2H9TIT1"/>
<evidence type="ECO:0000256" key="2">
    <source>
        <dbReference type="ARBA" id="ARBA00004964"/>
    </source>
</evidence>
<dbReference type="PANTHER" id="PTHR43651:SF3">
    <property type="entry name" value="1,4-ALPHA-GLUCAN-BRANCHING ENZYME"/>
    <property type="match status" value="1"/>
</dbReference>
<dbReference type="GO" id="GO:0043169">
    <property type="term" value="F:cation binding"/>
    <property type="evidence" value="ECO:0007669"/>
    <property type="project" value="InterPro"/>
</dbReference>
<evidence type="ECO:0000256" key="4">
    <source>
        <dbReference type="ARBA" id="ARBA00012541"/>
    </source>
</evidence>
<evidence type="ECO:0000256" key="1">
    <source>
        <dbReference type="ARBA" id="ARBA00000826"/>
    </source>
</evidence>
<dbReference type="GO" id="GO:0005978">
    <property type="term" value="P:glycogen biosynthetic process"/>
    <property type="evidence" value="ECO:0007669"/>
    <property type="project" value="UniProtKB-UniPathway"/>
</dbReference>
<comment type="pathway">
    <text evidence="2">Glycan biosynthesis; glycogen biosynthesis.</text>
</comment>
<keyword evidence="15" id="KW-1185">Reference proteome</keyword>
<dbReference type="GO" id="GO:0005737">
    <property type="term" value="C:cytoplasm"/>
    <property type="evidence" value="ECO:0007669"/>
    <property type="project" value="TreeGrafter"/>
</dbReference>
<dbReference type="EC" id="2.4.1.18" evidence="4"/>
<feature type="domain" description="Glycosyl hydrolase family 13 catalytic" evidence="13">
    <location>
        <begin position="230"/>
        <end position="581"/>
    </location>
</feature>
<dbReference type="InterPro" id="IPR004193">
    <property type="entry name" value="Glyco_hydro_13_N"/>
</dbReference>
<feature type="region of interest" description="Disordered" evidence="12">
    <location>
        <begin position="13"/>
        <end position="50"/>
    </location>
</feature>
<evidence type="ECO:0000256" key="5">
    <source>
        <dbReference type="ARBA" id="ARBA00020932"/>
    </source>
</evidence>
<keyword evidence="6" id="KW-0328">Glycosyltransferase</keyword>
<evidence type="ECO:0000256" key="6">
    <source>
        <dbReference type="ARBA" id="ARBA00022676"/>
    </source>
</evidence>
<evidence type="ECO:0000256" key="12">
    <source>
        <dbReference type="SAM" id="MobiDB-lite"/>
    </source>
</evidence>
<dbReference type="EMBL" id="MTSL01000167">
    <property type="protein sequence ID" value="PJF17664.1"/>
    <property type="molecule type" value="Genomic_DNA"/>
</dbReference>
<comment type="caution">
    <text evidence="14">The sequence shown here is derived from an EMBL/GenBank/DDBJ whole genome shotgun (WGS) entry which is preliminary data.</text>
</comment>
<comment type="similarity">
    <text evidence="3">Belongs to the glycosyl hydrolase 13 family. GlgB subfamily.</text>
</comment>
<dbReference type="PIRSF" id="PIRSF000463">
    <property type="entry name" value="GlgB"/>
    <property type="match status" value="1"/>
</dbReference>
<dbReference type="FunFam" id="2.60.40.1180:FF:000003">
    <property type="entry name" value="1,4-alpha-glucan-branching enzyme, chloroplastic/amyloplastic"/>
    <property type="match status" value="1"/>
</dbReference>
<dbReference type="Gene3D" id="2.60.40.10">
    <property type="entry name" value="Immunoglobulins"/>
    <property type="match status" value="1"/>
</dbReference>
<dbReference type="SUPFAM" id="SSF81296">
    <property type="entry name" value="E set domains"/>
    <property type="match status" value="1"/>
</dbReference>
<evidence type="ECO:0000256" key="11">
    <source>
        <dbReference type="PIRSR" id="PIRSR000463-1"/>
    </source>
</evidence>
<dbReference type="PANTHER" id="PTHR43651">
    <property type="entry name" value="1,4-ALPHA-GLUCAN-BRANCHING ENZYME"/>
    <property type="match status" value="1"/>
</dbReference>
<protein>
    <recommendedName>
        <fullName evidence="5">1,4-alpha-glucan-branching enzyme</fullName>
        <ecNumber evidence="4">2.4.1.18</ecNumber>
    </recommendedName>
    <alternativeName>
        <fullName evidence="9">Glycogen-branching enzyme</fullName>
    </alternativeName>
</protein>
<feature type="active site" description="Proton donor" evidence="11">
    <location>
        <position position="425"/>
    </location>
</feature>
<sequence length="724" mass="82669">MTIEVEWEDCIRPSADTGAGKTRDAAEGGVRDTVEGKMRDTGEGKTSVLDSPVSDPRAGLLTAKLAVDKSVALDHYLTHFRPAIEASIVESEGSLDAFSRGYNRLGINVTTEGIVYREWAPDEWNGRSHPMKRDEWGVWEIVLPRRTDGSLPIAHGSRVKISMVDSNGRRIDRIPAWITRAEQKRSQDLYEGVFWDPPNPFVWKHDRLTAPNTLRIYESHVGICTNEAKVATYREYADTILPRVHALGYNSIQLMAIMEHAYYGSFGYQVTSFFSASSRYGTPEDLKHLVDTAHGLGISVLLDIVHSHACKNTLDGLNEFDGTDHCYFHEGGRGRHDLWDSRLFNYGNREVLRFLLSNLRFWIEEYRFDGFRFDGVTSMLYRHHGIAYGFSGDYHEYFGATVDGEALANYMLHLLYPGKMVTVAEDVSGMPLLCRPVEEGGVGFDYRLGMAIPDMWIKLLKETRDEDWDLGRIVHTLTNRRWKERTISYAESHDQALVGDKTLAFWLMDQEMYTHMSDMTVLTPTIDRGIALHKLIRLLSFALGGEAYLTFMGNEFGHPEWLDFPRHGNNFSYHYARRQYHLADDPLLRYRHLERFDRCLMQLDIQHHLLATPAAYVSLKHETDKVVVFERGTLLFVINLHPDKSFVDYTVGVNCPGEYRIVLNSDAEYFGGHGRVMESVSVFHTRQGEWCHRSHHLQVYIPCRTVLVLAPQGVLLHPGLTSAK</sequence>
<keyword evidence="7" id="KW-0808">Transferase</keyword>
<dbReference type="Pfam" id="PF02806">
    <property type="entry name" value="Alpha-amylase_C"/>
    <property type="match status" value="1"/>
</dbReference>
<feature type="active site" description="Nucleophile" evidence="11">
    <location>
        <position position="374"/>
    </location>
</feature>
<evidence type="ECO:0000313" key="14">
    <source>
        <dbReference type="EMBL" id="PJF17664.1"/>
    </source>
</evidence>
<dbReference type="InterPro" id="IPR013783">
    <property type="entry name" value="Ig-like_fold"/>
</dbReference>
<dbReference type="InterPro" id="IPR013780">
    <property type="entry name" value="Glyco_hydro_b"/>
</dbReference>
<dbReference type="Pfam" id="PF00128">
    <property type="entry name" value="Alpha-amylase"/>
    <property type="match status" value="1"/>
</dbReference>
<organism evidence="14 15">
    <name type="scientific">Paramicrosporidium saccamoebae</name>
    <dbReference type="NCBI Taxonomy" id="1246581"/>
    <lineage>
        <taxon>Eukaryota</taxon>
        <taxon>Fungi</taxon>
        <taxon>Fungi incertae sedis</taxon>
        <taxon>Cryptomycota</taxon>
        <taxon>Cryptomycota incertae sedis</taxon>
        <taxon>Paramicrosporidium</taxon>
    </lineage>
</organism>
<dbReference type="CDD" id="cd02854">
    <property type="entry name" value="E_set_GBE_euk_N"/>
    <property type="match status" value="1"/>
</dbReference>
<evidence type="ECO:0000259" key="13">
    <source>
        <dbReference type="SMART" id="SM00642"/>
    </source>
</evidence>
<feature type="compositionally biased region" description="Basic and acidic residues" evidence="12">
    <location>
        <begin position="21"/>
        <end position="43"/>
    </location>
</feature>
<name>A0A2H9TIT1_9FUNG</name>
<dbReference type="GO" id="GO:0004553">
    <property type="term" value="F:hydrolase activity, hydrolyzing O-glycosyl compounds"/>
    <property type="evidence" value="ECO:0007669"/>
    <property type="project" value="InterPro"/>
</dbReference>
<dbReference type="SMART" id="SM00642">
    <property type="entry name" value="Aamy"/>
    <property type="match status" value="1"/>
</dbReference>
<dbReference type="UniPathway" id="UPA00164"/>
<dbReference type="FunFam" id="3.20.20.80:FF:000001">
    <property type="entry name" value="1,4-alpha-glucan branching enzyme"/>
    <property type="match status" value="1"/>
</dbReference>
<dbReference type="InterPro" id="IPR037439">
    <property type="entry name" value="Branching_enzy"/>
</dbReference>
<dbReference type="OrthoDB" id="196493at2759"/>
<gene>
    <name evidence="14" type="ORF">PSACC_02517</name>
</gene>
<evidence type="ECO:0000256" key="3">
    <source>
        <dbReference type="ARBA" id="ARBA00009000"/>
    </source>
</evidence>
<dbReference type="Gene3D" id="2.60.40.1180">
    <property type="entry name" value="Golgi alpha-mannosidase II"/>
    <property type="match status" value="1"/>
</dbReference>
<dbReference type="AlphaFoldDB" id="A0A2H9TIT1"/>
<accession>A0A2H9TIT1</accession>
<comment type="catalytic activity">
    <reaction evidence="1">
        <text>Transfers a segment of a (1-&gt;4)-alpha-D-glucan chain to a primary hydroxy group in a similar glucan chain.</text>
        <dbReference type="EC" id="2.4.1.18"/>
    </reaction>
</comment>
<evidence type="ECO:0000256" key="10">
    <source>
        <dbReference type="ARBA" id="ARBA00049618"/>
    </source>
</evidence>
<dbReference type="InterPro" id="IPR017853">
    <property type="entry name" value="GH"/>
</dbReference>
<dbReference type="Proteomes" id="UP000240830">
    <property type="component" value="Unassembled WGS sequence"/>
</dbReference>
<evidence type="ECO:0000256" key="9">
    <source>
        <dbReference type="ARBA" id="ARBA00031979"/>
    </source>
</evidence>
<keyword evidence="8" id="KW-0320">Glycogen biosynthesis</keyword>
<dbReference type="CDD" id="cd11321">
    <property type="entry name" value="AmyAc_bac_euk_BE"/>
    <property type="match status" value="1"/>
</dbReference>
<dbReference type="SUPFAM" id="SSF51011">
    <property type="entry name" value="Glycosyl hydrolase domain"/>
    <property type="match status" value="1"/>
</dbReference>
<dbReference type="InterPro" id="IPR006047">
    <property type="entry name" value="GH13_cat_dom"/>
</dbReference>
<dbReference type="InterPro" id="IPR014756">
    <property type="entry name" value="Ig_E-set"/>
</dbReference>
<evidence type="ECO:0000313" key="15">
    <source>
        <dbReference type="Proteomes" id="UP000240830"/>
    </source>
</evidence>
<comment type="function">
    <text evidence="10">Glycogen-branching enzyme participates in the glycogen biosynthetic process along with glycogenin and glycogen synthase. Generates alpha-1,6-glucosidic branches from alpha-1,4-linked glucose chains, to increase solubility of the glycogen polymer.</text>
</comment>
<evidence type="ECO:0000256" key="8">
    <source>
        <dbReference type="ARBA" id="ARBA00023056"/>
    </source>
</evidence>
<dbReference type="GO" id="GO:0003844">
    <property type="term" value="F:1,4-alpha-glucan branching enzyme activity"/>
    <property type="evidence" value="ECO:0007669"/>
    <property type="project" value="UniProtKB-EC"/>
</dbReference>
<dbReference type="InterPro" id="IPR006048">
    <property type="entry name" value="A-amylase/branching_C"/>
</dbReference>
<dbReference type="Gene3D" id="3.20.20.80">
    <property type="entry name" value="Glycosidases"/>
    <property type="match status" value="1"/>
</dbReference>